<evidence type="ECO:0000256" key="12">
    <source>
        <dbReference type="ARBA" id="ARBA00049546"/>
    </source>
</evidence>
<comment type="similarity">
    <text evidence="2">Belongs to the Nudix hydrolase family. NudF subfamily.</text>
</comment>
<dbReference type="GO" id="GO:0006753">
    <property type="term" value="P:nucleoside phosphate metabolic process"/>
    <property type="evidence" value="ECO:0007669"/>
    <property type="project" value="TreeGrafter"/>
</dbReference>
<dbReference type="PANTHER" id="PTHR11839:SF5">
    <property type="entry name" value="ADP-RIBOSE PYROPHOSPHATASE"/>
    <property type="match status" value="1"/>
</dbReference>
<evidence type="ECO:0000256" key="7">
    <source>
        <dbReference type="ARBA" id="ARBA00022842"/>
    </source>
</evidence>
<evidence type="ECO:0000256" key="1">
    <source>
        <dbReference type="ARBA" id="ARBA00001946"/>
    </source>
</evidence>
<dbReference type="Gene3D" id="3.90.79.10">
    <property type="entry name" value="Nucleoside Triphosphate Pyrophosphohydrolase"/>
    <property type="match status" value="1"/>
</dbReference>
<dbReference type="GO" id="GO:0019693">
    <property type="term" value="P:ribose phosphate metabolic process"/>
    <property type="evidence" value="ECO:0007669"/>
    <property type="project" value="TreeGrafter"/>
</dbReference>
<evidence type="ECO:0000256" key="8">
    <source>
        <dbReference type="ARBA" id="ARBA00025164"/>
    </source>
</evidence>
<dbReference type="InterPro" id="IPR015797">
    <property type="entry name" value="NUDIX_hydrolase-like_dom_sf"/>
</dbReference>
<protein>
    <recommendedName>
        <fullName evidence="4">ADP-ribose pyrophosphatase</fullName>
        <ecNumber evidence="3">3.6.1.13</ecNumber>
    </recommendedName>
    <alternativeName>
        <fullName evidence="9">ADP-ribose diphosphatase</fullName>
    </alternativeName>
    <alternativeName>
        <fullName evidence="11">ADP-ribose phosphohydrolase</fullName>
    </alternativeName>
    <alternativeName>
        <fullName evidence="10">Adenosine diphosphoribose pyrophosphatase</fullName>
    </alternativeName>
</protein>
<reference evidence="15" key="1">
    <citation type="submission" date="2022-03" db="EMBL/GenBank/DDBJ databases">
        <title>Genomic Encyclopedia of Type Strains, Phase III (KMG-III): the genomes of soil and plant-associated and newly described type strains.</title>
        <authorList>
            <person name="Whitman W."/>
        </authorList>
    </citation>
    <scope>NUCLEOTIDE SEQUENCE</scope>
    <source>
        <strain evidence="15">ANL 6-2</strain>
    </source>
</reference>
<dbReference type="InterPro" id="IPR004385">
    <property type="entry name" value="NDP_pyrophosphatase"/>
</dbReference>
<evidence type="ECO:0000256" key="5">
    <source>
        <dbReference type="ARBA" id="ARBA00022723"/>
    </source>
</evidence>
<keyword evidence="16" id="KW-1185">Reference proteome</keyword>
<dbReference type="GO" id="GO:0046872">
    <property type="term" value="F:metal ion binding"/>
    <property type="evidence" value="ECO:0007669"/>
    <property type="project" value="UniProtKB-KW"/>
</dbReference>
<evidence type="ECO:0000256" key="2">
    <source>
        <dbReference type="ARBA" id="ARBA00007482"/>
    </source>
</evidence>
<dbReference type="EC" id="3.6.1.13" evidence="3"/>
<evidence type="ECO:0000256" key="4">
    <source>
        <dbReference type="ARBA" id="ARBA00013297"/>
    </source>
</evidence>
<feature type="binding site" evidence="13">
    <location>
        <position position="152"/>
    </location>
    <ligand>
        <name>Mg(2+)</name>
        <dbReference type="ChEBI" id="CHEBI:18420"/>
        <label>1</label>
    </ligand>
</feature>
<dbReference type="PANTHER" id="PTHR11839">
    <property type="entry name" value="UDP/ADP-SUGAR PYROPHOSPHATASE"/>
    <property type="match status" value="1"/>
</dbReference>
<feature type="binding site" evidence="13">
    <location>
        <position position="83"/>
    </location>
    <ligand>
        <name>Mg(2+)</name>
        <dbReference type="ChEBI" id="CHEBI:18420"/>
        <label>1</label>
    </ligand>
</feature>
<evidence type="ECO:0000256" key="11">
    <source>
        <dbReference type="ARBA" id="ARBA00033056"/>
    </source>
</evidence>
<evidence type="ECO:0000313" key="16">
    <source>
        <dbReference type="Proteomes" id="UP001205843"/>
    </source>
</evidence>
<dbReference type="NCBIfam" id="TIGR00052">
    <property type="entry name" value="nudix-type nucleoside diphosphatase, YffH/AdpP family"/>
    <property type="match status" value="1"/>
</dbReference>
<keyword evidence="5 13" id="KW-0479">Metal-binding</keyword>
<comment type="function">
    <text evidence="8">Acts on ADP-mannose and ADP-glucose as well as ADP-ribose. Prevents glycogen biosynthesis. The reaction catalyzed by this enzyme is a limiting step of the gluconeogenic process.</text>
</comment>
<dbReference type="PROSITE" id="PS51462">
    <property type="entry name" value="NUDIX"/>
    <property type="match status" value="1"/>
</dbReference>
<comment type="catalytic activity">
    <reaction evidence="12">
        <text>ADP-D-ribose + H2O = D-ribose 5-phosphate + AMP + 2 H(+)</text>
        <dbReference type="Rhea" id="RHEA:10412"/>
        <dbReference type="ChEBI" id="CHEBI:15377"/>
        <dbReference type="ChEBI" id="CHEBI:15378"/>
        <dbReference type="ChEBI" id="CHEBI:57967"/>
        <dbReference type="ChEBI" id="CHEBI:78346"/>
        <dbReference type="ChEBI" id="CHEBI:456215"/>
        <dbReference type="EC" id="3.6.1.13"/>
    </reaction>
</comment>
<keyword evidence="7 13" id="KW-0460">Magnesium</keyword>
<evidence type="ECO:0000256" key="13">
    <source>
        <dbReference type="PIRSR" id="PIRSR604385-2"/>
    </source>
</evidence>
<feature type="binding site" evidence="13">
    <location>
        <position position="103"/>
    </location>
    <ligand>
        <name>Mg(2+)</name>
        <dbReference type="ChEBI" id="CHEBI:18420"/>
        <label>1</label>
    </ligand>
</feature>
<evidence type="ECO:0000256" key="6">
    <source>
        <dbReference type="ARBA" id="ARBA00022801"/>
    </source>
</evidence>
<accession>A0AAE3G6A0</accession>
<evidence type="ECO:0000313" key="15">
    <source>
        <dbReference type="EMBL" id="MCP1675893.1"/>
    </source>
</evidence>
<dbReference type="AlphaFoldDB" id="A0AAE3G6A0"/>
<dbReference type="SUPFAM" id="SSF55811">
    <property type="entry name" value="Nudix"/>
    <property type="match status" value="1"/>
</dbReference>
<dbReference type="GO" id="GO:0005829">
    <property type="term" value="C:cytosol"/>
    <property type="evidence" value="ECO:0007669"/>
    <property type="project" value="TreeGrafter"/>
</dbReference>
<keyword evidence="6 15" id="KW-0378">Hydrolase</keyword>
<proteinExistence type="inferred from homology"/>
<dbReference type="CDD" id="cd24155">
    <property type="entry name" value="NUDIX_ADPRase"/>
    <property type="match status" value="1"/>
</dbReference>
<evidence type="ECO:0000259" key="14">
    <source>
        <dbReference type="PROSITE" id="PS51462"/>
    </source>
</evidence>
<comment type="cofactor">
    <cofactor evidence="1 13">
        <name>Mg(2+)</name>
        <dbReference type="ChEBI" id="CHEBI:18420"/>
    </cofactor>
</comment>
<dbReference type="Proteomes" id="UP001205843">
    <property type="component" value="Unassembled WGS sequence"/>
</dbReference>
<dbReference type="GO" id="GO:0047631">
    <property type="term" value="F:ADP-ribose diphosphatase activity"/>
    <property type="evidence" value="ECO:0007669"/>
    <property type="project" value="UniProtKB-EC"/>
</dbReference>
<dbReference type="RefSeq" id="WP_253480074.1">
    <property type="nucleotide sequence ID" value="NZ_JALJXV010000007.1"/>
</dbReference>
<dbReference type="InterPro" id="IPR020084">
    <property type="entry name" value="NUDIX_hydrolase_CS"/>
</dbReference>
<feature type="binding site" evidence="13">
    <location>
        <position position="99"/>
    </location>
    <ligand>
        <name>Mg(2+)</name>
        <dbReference type="ChEBI" id="CHEBI:18420"/>
        <label>1</label>
    </ligand>
</feature>
<name>A0AAE3G6A0_9GAMM</name>
<evidence type="ECO:0000256" key="3">
    <source>
        <dbReference type="ARBA" id="ARBA00012453"/>
    </source>
</evidence>
<evidence type="ECO:0000256" key="9">
    <source>
        <dbReference type="ARBA" id="ARBA00030162"/>
    </source>
</evidence>
<organism evidence="15 16">
    <name type="scientific">Natronocella acetinitrilica</name>
    <dbReference type="NCBI Taxonomy" id="414046"/>
    <lineage>
        <taxon>Bacteria</taxon>
        <taxon>Pseudomonadati</taxon>
        <taxon>Pseudomonadota</taxon>
        <taxon>Gammaproteobacteria</taxon>
        <taxon>Chromatiales</taxon>
        <taxon>Ectothiorhodospiraceae</taxon>
        <taxon>Natronocella</taxon>
    </lineage>
</organism>
<sequence length="198" mass="22235">MQFEVLDRETRFQGFFRLDCVQVRHALFGGGVSKPLHREVFERGHSVGLLPYDPERNTVVLIEQFRAGALDHPSGPWLFEVVAGILEPGETPREVASREMQEETGNVITELLPICEYMVSPGGTSERSMLFCGRVDSEDMNGAIRGVAEEGEDIRVHVVDFDQAMDMIEDGTVNSAMPIIALQWLALNKERVDDLWTD</sequence>
<dbReference type="GO" id="GO:0019144">
    <property type="term" value="F:ADP-sugar diphosphatase activity"/>
    <property type="evidence" value="ECO:0007669"/>
    <property type="project" value="TreeGrafter"/>
</dbReference>
<gene>
    <name evidence="15" type="ORF">J2T57_003048</name>
</gene>
<dbReference type="PROSITE" id="PS00893">
    <property type="entry name" value="NUDIX_BOX"/>
    <property type="match status" value="1"/>
</dbReference>
<dbReference type="Pfam" id="PF00293">
    <property type="entry name" value="NUDIX"/>
    <property type="match status" value="1"/>
</dbReference>
<feature type="domain" description="Nudix hydrolase" evidence="14">
    <location>
        <begin position="42"/>
        <end position="181"/>
    </location>
</feature>
<dbReference type="EMBL" id="JALJXV010000007">
    <property type="protein sequence ID" value="MCP1675893.1"/>
    <property type="molecule type" value="Genomic_DNA"/>
</dbReference>
<comment type="caution">
    <text evidence="15">The sequence shown here is derived from an EMBL/GenBank/DDBJ whole genome shotgun (WGS) entry which is preliminary data.</text>
</comment>
<dbReference type="InterPro" id="IPR000086">
    <property type="entry name" value="NUDIX_hydrolase_dom"/>
</dbReference>
<evidence type="ECO:0000256" key="10">
    <source>
        <dbReference type="ARBA" id="ARBA00030308"/>
    </source>
</evidence>